<evidence type="ECO:0000313" key="11">
    <source>
        <dbReference type="Proteomes" id="UP000635902"/>
    </source>
</evidence>
<evidence type="ECO:0000313" key="10">
    <source>
        <dbReference type="EMBL" id="MBF4552805.1"/>
    </source>
</evidence>
<evidence type="ECO:0000256" key="7">
    <source>
        <dbReference type="ARBA" id="ARBA00023239"/>
    </source>
</evidence>
<comment type="catalytic activity">
    <reaction evidence="1 8">
        <text>dTDP-alpha-D-glucose = dTDP-4-dehydro-6-deoxy-alpha-D-glucose + H2O</text>
        <dbReference type="Rhea" id="RHEA:17221"/>
        <dbReference type="ChEBI" id="CHEBI:15377"/>
        <dbReference type="ChEBI" id="CHEBI:57477"/>
        <dbReference type="ChEBI" id="CHEBI:57649"/>
        <dbReference type="EC" id="4.2.1.46"/>
    </reaction>
</comment>
<keyword evidence="6" id="KW-0520">NAD</keyword>
<keyword evidence="11" id="KW-1185">Reference proteome</keyword>
<dbReference type="Gene3D" id="3.90.25.10">
    <property type="entry name" value="UDP-galactose 4-epimerase, domain 1"/>
    <property type="match status" value="1"/>
</dbReference>
<dbReference type="CDD" id="cd05246">
    <property type="entry name" value="dTDP_GD_SDR_e"/>
    <property type="match status" value="1"/>
</dbReference>
<dbReference type="Gene3D" id="3.40.50.720">
    <property type="entry name" value="NAD(P)-binding Rossmann-like Domain"/>
    <property type="match status" value="1"/>
</dbReference>
<evidence type="ECO:0000256" key="4">
    <source>
        <dbReference type="ARBA" id="ARBA00011990"/>
    </source>
</evidence>
<dbReference type="NCBIfam" id="TIGR01181">
    <property type="entry name" value="dTDP_gluc_dehyt"/>
    <property type="match status" value="1"/>
</dbReference>
<dbReference type="RefSeq" id="WP_194555682.1">
    <property type="nucleotide sequence ID" value="NZ_JADKMY010000001.1"/>
</dbReference>
<evidence type="ECO:0000256" key="1">
    <source>
        <dbReference type="ARBA" id="ARBA00001539"/>
    </source>
</evidence>
<dbReference type="SUPFAM" id="SSF51735">
    <property type="entry name" value="NAD(P)-binding Rossmann-fold domains"/>
    <property type="match status" value="1"/>
</dbReference>
<comment type="cofactor">
    <cofactor evidence="2 8">
        <name>NAD(+)</name>
        <dbReference type="ChEBI" id="CHEBI:57540"/>
    </cofactor>
</comment>
<organism evidence="10 11">
    <name type="scientific">Corynebacterium suicordis DSM 45110</name>
    <dbReference type="NCBI Taxonomy" id="1121369"/>
    <lineage>
        <taxon>Bacteria</taxon>
        <taxon>Bacillati</taxon>
        <taxon>Actinomycetota</taxon>
        <taxon>Actinomycetes</taxon>
        <taxon>Mycobacteriales</taxon>
        <taxon>Corynebacteriaceae</taxon>
        <taxon>Corynebacterium</taxon>
    </lineage>
</organism>
<comment type="caution">
    <text evidence="10">The sequence shown here is derived from an EMBL/GenBank/DDBJ whole genome shotgun (WGS) entry which is preliminary data.</text>
</comment>
<keyword evidence="7 8" id="KW-0456">Lyase</keyword>
<name>A0ABR9ZHA6_9CORY</name>
<proteinExistence type="inferred from homology"/>
<evidence type="ECO:0000256" key="3">
    <source>
        <dbReference type="ARBA" id="ARBA00008178"/>
    </source>
</evidence>
<dbReference type="InterPro" id="IPR016040">
    <property type="entry name" value="NAD(P)-bd_dom"/>
</dbReference>
<dbReference type="InterPro" id="IPR005888">
    <property type="entry name" value="dTDP_Gluc_deHydtase"/>
</dbReference>
<accession>A0ABR9ZHA6</accession>
<sequence length="364" mass="40320">MSSESRPRTFSHLLVTGGAGFIGANFVHRALERRPEVRVHVLDAMTYAANPRNLCTEEGTPLEQAYPGRFAFTHGDVADADLVDQLVGDLASEAGGADHAAIVHFAAESHNDNSLRDPGIFVRSNVEGTVILANSAAKHGVHLHHISTDEVFGDLALDDSQRFTTETAYAPSSPYSASKAAADHFIRAFSRSLNLRATISNCSNNYGPRQHPEKFIPRQITALLSGGTPRLYGAGQNVRDWIHVDDHNDAVWAILERGEIGQTYLIGANGERTNMDVVQDLLRIFGKPEDDFVHVTDRPGHDRRYAIDPASIHALGWRPVFNEFSAGLADTVAWYENNRDWWEESRVASEEKYRANEREVPREA</sequence>
<dbReference type="EC" id="4.2.1.46" evidence="4 8"/>
<evidence type="ECO:0000256" key="2">
    <source>
        <dbReference type="ARBA" id="ARBA00001911"/>
    </source>
</evidence>
<evidence type="ECO:0000259" key="9">
    <source>
        <dbReference type="Pfam" id="PF16363"/>
    </source>
</evidence>
<dbReference type="PANTHER" id="PTHR43000">
    <property type="entry name" value="DTDP-D-GLUCOSE 4,6-DEHYDRATASE-RELATED"/>
    <property type="match status" value="1"/>
</dbReference>
<gene>
    <name evidence="10" type="primary">rfbB</name>
    <name evidence="10" type="ORF">IRY30_01740</name>
</gene>
<dbReference type="Pfam" id="PF16363">
    <property type="entry name" value="GDP_Man_Dehyd"/>
    <property type="match status" value="1"/>
</dbReference>
<comment type="similarity">
    <text evidence="3 8">Belongs to the NAD(P)-dependent epimerase/dehydratase family. dTDP-glucose dehydratase subfamily.</text>
</comment>
<dbReference type="EMBL" id="JADKMY010000001">
    <property type="protein sequence ID" value="MBF4552805.1"/>
    <property type="molecule type" value="Genomic_DNA"/>
</dbReference>
<evidence type="ECO:0000256" key="6">
    <source>
        <dbReference type="ARBA" id="ARBA00023027"/>
    </source>
</evidence>
<dbReference type="Proteomes" id="UP000635902">
    <property type="component" value="Unassembled WGS sequence"/>
</dbReference>
<evidence type="ECO:0000256" key="8">
    <source>
        <dbReference type="RuleBase" id="RU004473"/>
    </source>
</evidence>
<dbReference type="InterPro" id="IPR036291">
    <property type="entry name" value="NAD(P)-bd_dom_sf"/>
</dbReference>
<feature type="domain" description="NAD(P)-binding" evidence="9">
    <location>
        <begin position="14"/>
        <end position="320"/>
    </location>
</feature>
<protein>
    <recommendedName>
        <fullName evidence="5 8">dTDP-glucose 4,6-dehydratase</fullName>
        <ecNumber evidence="4 8">4.2.1.46</ecNumber>
    </recommendedName>
</protein>
<reference evidence="10 11" key="1">
    <citation type="submission" date="2020-10" db="EMBL/GenBank/DDBJ databases">
        <title>Novel species in genus Corynebacterium.</title>
        <authorList>
            <person name="Zhang G."/>
        </authorList>
    </citation>
    <scope>NUCLEOTIDE SEQUENCE [LARGE SCALE GENOMIC DNA]</scope>
    <source>
        <strain evidence="10 11">DSM 45110</strain>
    </source>
</reference>
<dbReference type="GO" id="GO:0008460">
    <property type="term" value="F:dTDP-glucose 4,6-dehydratase activity"/>
    <property type="evidence" value="ECO:0007669"/>
    <property type="project" value="UniProtKB-EC"/>
</dbReference>
<evidence type="ECO:0000256" key="5">
    <source>
        <dbReference type="ARBA" id="ARBA00016977"/>
    </source>
</evidence>